<comment type="caution">
    <text evidence="1">The sequence shown here is derived from an EMBL/GenBank/DDBJ whole genome shotgun (WGS) entry which is preliminary data.</text>
</comment>
<organism evidence="1 2">
    <name type="scientific">Kitasatospora nipponensis</name>
    <dbReference type="NCBI Taxonomy" id="258049"/>
    <lineage>
        <taxon>Bacteria</taxon>
        <taxon>Bacillati</taxon>
        <taxon>Actinomycetota</taxon>
        <taxon>Actinomycetes</taxon>
        <taxon>Kitasatosporales</taxon>
        <taxon>Streptomycetaceae</taxon>
        <taxon>Kitasatospora</taxon>
    </lineage>
</organism>
<protein>
    <recommendedName>
        <fullName evidence="3">TadE-like protein</fullName>
    </recommendedName>
</protein>
<name>A0ABP4HCF3_9ACTN</name>
<accession>A0ABP4HCF3</accession>
<dbReference type="EMBL" id="BAAALF010000133">
    <property type="protein sequence ID" value="GAA1259316.1"/>
    <property type="molecule type" value="Genomic_DNA"/>
</dbReference>
<dbReference type="RefSeq" id="WP_344444881.1">
    <property type="nucleotide sequence ID" value="NZ_BAAALF010000133.1"/>
</dbReference>
<sequence length="114" mass="11480">MTAETAVALPALVLLTAMLLWGVLAGAAQLRCIDAAAVGARAAARGEADAAERARVVAPPGATVRVVEEAESVRVLVEAQCLGPGRLAAALSVRVSGLAVAAREDRVGEELGRA</sequence>
<keyword evidence="2" id="KW-1185">Reference proteome</keyword>
<dbReference type="NCBIfam" id="NF041390">
    <property type="entry name" value="TadE_Rv3655c"/>
    <property type="match status" value="1"/>
</dbReference>
<evidence type="ECO:0000313" key="1">
    <source>
        <dbReference type="EMBL" id="GAA1259316.1"/>
    </source>
</evidence>
<evidence type="ECO:0008006" key="3">
    <source>
        <dbReference type="Google" id="ProtNLM"/>
    </source>
</evidence>
<gene>
    <name evidence="1" type="ORF">GCM10009665_56790</name>
</gene>
<dbReference type="Proteomes" id="UP001500037">
    <property type="component" value="Unassembled WGS sequence"/>
</dbReference>
<evidence type="ECO:0000313" key="2">
    <source>
        <dbReference type="Proteomes" id="UP001500037"/>
    </source>
</evidence>
<reference evidence="2" key="1">
    <citation type="journal article" date="2019" name="Int. J. Syst. Evol. Microbiol.">
        <title>The Global Catalogue of Microorganisms (GCM) 10K type strain sequencing project: providing services to taxonomists for standard genome sequencing and annotation.</title>
        <authorList>
            <consortium name="The Broad Institute Genomics Platform"/>
            <consortium name="The Broad Institute Genome Sequencing Center for Infectious Disease"/>
            <person name="Wu L."/>
            <person name="Ma J."/>
        </authorList>
    </citation>
    <scope>NUCLEOTIDE SEQUENCE [LARGE SCALE GENOMIC DNA]</scope>
    <source>
        <strain evidence="2">JCM 13004</strain>
    </source>
</reference>
<dbReference type="InterPro" id="IPR049790">
    <property type="entry name" value="Rv3655c/TadE"/>
</dbReference>
<proteinExistence type="predicted"/>